<dbReference type="EMBL" id="JAPNUD010000123">
    <property type="protein sequence ID" value="MDA0645104.1"/>
    <property type="molecule type" value="Genomic_DNA"/>
</dbReference>
<keyword evidence="2" id="KW-1133">Transmembrane helix</keyword>
<dbReference type="Proteomes" id="UP001212498">
    <property type="component" value="Unassembled WGS sequence"/>
</dbReference>
<evidence type="ECO:0000313" key="3">
    <source>
        <dbReference type="EMBL" id="MDA0645104.1"/>
    </source>
</evidence>
<reference evidence="3 4" key="1">
    <citation type="submission" date="2022-11" db="EMBL/GenBank/DDBJ databases">
        <title>Nonomuraea corallina sp. nov., a new species of the genus Nonomuraea isolated from sea side sediment in Thai sea.</title>
        <authorList>
            <person name="Ngamcharungchit C."/>
            <person name="Matsumoto A."/>
            <person name="Suriyachadkun C."/>
            <person name="Panbangred W."/>
            <person name="Inahashi Y."/>
            <person name="Intra B."/>
        </authorList>
    </citation>
    <scope>NUCLEOTIDE SEQUENCE [LARGE SCALE GENOMIC DNA]</scope>
    <source>
        <strain evidence="3 4">DSM 43553</strain>
    </source>
</reference>
<protein>
    <recommendedName>
        <fullName evidence="5">NB-ARC domain-containing protein</fullName>
    </recommendedName>
</protein>
<dbReference type="Gene3D" id="1.25.40.10">
    <property type="entry name" value="Tetratricopeptide repeat domain"/>
    <property type="match status" value="1"/>
</dbReference>
<keyword evidence="4" id="KW-1185">Reference proteome</keyword>
<sequence>MTGMSRKERLRFWLDRTSRQARAHLPELGLSGLVTAGELVLLLQDELRGKAIDAVVAVLPAPLLIPLAIVAPVVAGLGTHLTRRLRARETPPPLPVGGQMSFPDRVEPLLGRGDKVREVVDRSHDSGVVVVQGGTGTGTSTLAVHAAWELAPEESRQRYVDVRGPDRDRPETELSVAQRVLRALGSQPGLIQEPHDAAPLIKEALSGRDRVLLLDNVSTWSQVAWLPPRVPDAHIVIAGELAGELPQHIKPVQVGPLSAEDGEALLAAQVRDDRVTGDPLALRSLVEACVRSPAEIVKLGRWLERNPGVTLAALVDDLSRLPVDERLGFVLQRSMQGVDPAAKRLFVLLAGLPVAEVDHRAAAALLGVPSADDAIAELSGRGLVENVRMTRVRVIGAFHDSGSADDAAWRRLVEHFAAQAEAYASLLPDDPGAGAWFAAEDRVLLQVLAREQPVRKTARALGRIGAALEAWFALEQRHEDRLRAAALLAWAAWELGDERVRAAAELRQAKALITLGNPEKARQHFNRAAAAWGAVEAWPPELHLTHATILLASGDEFTAVESALVQYGQALAHGDTAGHAIRLVNVAALLMRRAQPLDGGEARRLYADARAVLFEALHQAEQSADERTRAHAHELLGLAHWQLDHARDAMKHWKESERLYERTADDIGRARCRVQRATACAAEAAALPDRAAALAGEAARLRREAAAHPDRAARLEREAVAVLEEASALPAQAAALEREAVALLREAEPRLPPEGLTTALAHLQLAALCRAEAATHRAAGLAALAPWDGIAEPRQVTEIRNRLQPPEPHPPAPS</sequence>
<feature type="transmembrane region" description="Helical" evidence="2">
    <location>
        <begin position="55"/>
        <end position="78"/>
    </location>
</feature>
<gene>
    <name evidence="3" type="ORF">OUY24_31140</name>
</gene>
<organism evidence="3 4">
    <name type="scientific">Nonomuraea ferruginea</name>
    <dbReference type="NCBI Taxonomy" id="46174"/>
    <lineage>
        <taxon>Bacteria</taxon>
        <taxon>Bacillati</taxon>
        <taxon>Actinomycetota</taxon>
        <taxon>Actinomycetes</taxon>
        <taxon>Streptosporangiales</taxon>
        <taxon>Streptosporangiaceae</taxon>
        <taxon>Nonomuraea</taxon>
    </lineage>
</organism>
<evidence type="ECO:0000256" key="2">
    <source>
        <dbReference type="SAM" id="Phobius"/>
    </source>
</evidence>
<keyword evidence="2" id="KW-0472">Membrane</keyword>
<keyword evidence="2" id="KW-0812">Transmembrane</keyword>
<evidence type="ECO:0000313" key="4">
    <source>
        <dbReference type="Proteomes" id="UP001212498"/>
    </source>
</evidence>
<feature type="region of interest" description="Disordered" evidence="1">
    <location>
        <begin position="795"/>
        <end position="814"/>
    </location>
</feature>
<accession>A0ABT4T6Q9</accession>
<evidence type="ECO:0008006" key="5">
    <source>
        <dbReference type="Google" id="ProtNLM"/>
    </source>
</evidence>
<proteinExistence type="predicted"/>
<feature type="compositionally biased region" description="Pro residues" evidence="1">
    <location>
        <begin position="805"/>
        <end position="814"/>
    </location>
</feature>
<dbReference type="RefSeq" id="WP_271278863.1">
    <property type="nucleotide sequence ID" value="NZ_BAABFD010000024.1"/>
</dbReference>
<dbReference type="InterPro" id="IPR027417">
    <property type="entry name" value="P-loop_NTPase"/>
</dbReference>
<dbReference type="InterPro" id="IPR011990">
    <property type="entry name" value="TPR-like_helical_dom_sf"/>
</dbReference>
<dbReference type="SUPFAM" id="SSF52540">
    <property type="entry name" value="P-loop containing nucleoside triphosphate hydrolases"/>
    <property type="match status" value="1"/>
</dbReference>
<dbReference type="Gene3D" id="3.40.50.300">
    <property type="entry name" value="P-loop containing nucleotide triphosphate hydrolases"/>
    <property type="match status" value="1"/>
</dbReference>
<comment type="caution">
    <text evidence="3">The sequence shown here is derived from an EMBL/GenBank/DDBJ whole genome shotgun (WGS) entry which is preliminary data.</text>
</comment>
<evidence type="ECO:0000256" key="1">
    <source>
        <dbReference type="SAM" id="MobiDB-lite"/>
    </source>
</evidence>
<name>A0ABT4T6Q9_9ACTN</name>